<keyword evidence="1" id="KW-0479">Metal-binding</keyword>
<evidence type="ECO:0000313" key="5">
    <source>
        <dbReference type="Proteomes" id="UP000219338"/>
    </source>
</evidence>
<dbReference type="InterPro" id="IPR001878">
    <property type="entry name" value="Znf_CCHC"/>
</dbReference>
<dbReference type="EMBL" id="FUEG01000007">
    <property type="protein sequence ID" value="SJL07034.1"/>
    <property type="molecule type" value="Genomic_DNA"/>
</dbReference>
<dbReference type="AlphaFoldDB" id="A0A284RE68"/>
<dbReference type="Gene3D" id="4.10.60.10">
    <property type="entry name" value="Zinc finger, CCHC-type"/>
    <property type="match status" value="1"/>
</dbReference>
<organism evidence="4 5">
    <name type="scientific">Armillaria ostoyae</name>
    <name type="common">Armillaria root rot fungus</name>
    <dbReference type="NCBI Taxonomy" id="47428"/>
    <lineage>
        <taxon>Eukaryota</taxon>
        <taxon>Fungi</taxon>
        <taxon>Dikarya</taxon>
        <taxon>Basidiomycota</taxon>
        <taxon>Agaricomycotina</taxon>
        <taxon>Agaricomycetes</taxon>
        <taxon>Agaricomycetidae</taxon>
        <taxon>Agaricales</taxon>
        <taxon>Marasmiineae</taxon>
        <taxon>Physalacriaceae</taxon>
        <taxon>Armillaria</taxon>
    </lineage>
</organism>
<keyword evidence="1" id="KW-0862">Zinc</keyword>
<sequence>MYFELHQHWLTSSSHHVVFCASRFEREAQVWWDLQQRRYYSDTIGHWRYPLYSDFKKAVHNRFYQDADAKLKYQVLKKLHQTDFKSGEVFFQKFKELALEADVIDNEGQMAQMIKEARRILQIDYNWHLNRAARGQPTNRPNNAGTSKGGSGATTSSAPKKTVTGTTYGGRGQPMDIDAINNGECFRCHQKGHMSKNCLLQSWNKKKEEVRASTTEPSTGSKIKEVKDAAGNGRTYTLPVVKLSNMPHSILFAERHLQHPCMESHNRYAILATDIETVSIASSDEDGDVTESSTNMTTTMMTQEEQYRHQLHSPTHDDKDSTQQLNIKATQGAQNDSTAGDFKGSPSTTDPALRNFGANCYASSLRGETQPAKAFGKKSPTIVTPIDTVSQPRRMDGTWAKLKYAPCEVSSQDKQAALTERLPIATASVEPRPDGEQENTARSSEDKNNVTGTTTFSSIFPRGIAPIALSDAPMPKVARRTGNPTFAVRVQPVIPIATATKLGDTLQARQFPQPDQKEYDEDHQARPSNTASVANTMAMKKIAAGQEVASTQAIERGHPVIMIEVPDEDDGTSFKLQQNKVAATDADACGPSPKRQSPLMEKEAEHPIGNDTLVSEGQEAAKHMPPTTKWTWRAIKDAKDESAARVILLNWIHKTRAEEVIDNLLEGLCSSERFCALDWLDELRKPKRYFIHVQNSPASLLLPVRLHWKFHSSSIPIYNANGSCNKAGEITVYAELHLKIGDHSERIDLAVTDLSSKEIFLRHDWLACHNPIINWTTGLVTFARCHCAKNRFVLPDADPDDEWELEDGETILSINFEEAIEIRAVHKANELAAKANEGREKKTFEQMAPESYHDFEDLFTKENFDDLLL</sequence>
<dbReference type="PROSITE" id="PS50158">
    <property type="entry name" value="ZF_CCHC"/>
    <property type="match status" value="1"/>
</dbReference>
<gene>
    <name evidence="4" type="ORF">ARMOST_10377</name>
</gene>
<protein>
    <recommendedName>
        <fullName evidence="3">CCHC-type domain-containing protein</fullName>
    </recommendedName>
</protein>
<keyword evidence="1" id="KW-0863">Zinc-finger</keyword>
<dbReference type="OrthoDB" id="128646at2759"/>
<dbReference type="InterPro" id="IPR021109">
    <property type="entry name" value="Peptidase_aspartic_dom_sf"/>
</dbReference>
<feature type="region of interest" description="Disordered" evidence="2">
    <location>
        <begin position="583"/>
        <end position="603"/>
    </location>
</feature>
<feature type="domain" description="CCHC-type" evidence="3">
    <location>
        <begin position="185"/>
        <end position="198"/>
    </location>
</feature>
<feature type="compositionally biased region" description="Polar residues" evidence="2">
    <location>
        <begin position="329"/>
        <end position="338"/>
    </location>
</feature>
<feature type="region of interest" description="Disordered" evidence="2">
    <location>
        <begin position="132"/>
        <end position="174"/>
    </location>
</feature>
<dbReference type="GO" id="GO:0008270">
    <property type="term" value="F:zinc ion binding"/>
    <property type="evidence" value="ECO:0007669"/>
    <property type="project" value="UniProtKB-KW"/>
</dbReference>
<accession>A0A284RE68</accession>
<evidence type="ECO:0000256" key="2">
    <source>
        <dbReference type="SAM" id="MobiDB-lite"/>
    </source>
</evidence>
<reference evidence="5" key="1">
    <citation type="journal article" date="2017" name="Nat. Ecol. Evol.">
        <title>Genome expansion and lineage-specific genetic innovations in the forest pathogenic fungi Armillaria.</title>
        <authorList>
            <person name="Sipos G."/>
            <person name="Prasanna A.N."/>
            <person name="Walter M.C."/>
            <person name="O'Connor E."/>
            <person name="Balint B."/>
            <person name="Krizsan K."/>
            <person name="Kiss B."/>
            <person name="Hess J."/>
            <person name="Varga T."/>
            <person name="Slot J."/>
            <person name="Riley R."/>
            <person name="Boka B."/>
            <person name="Rigling D."/>
            <person name="Barry K."/>
            <person name="Lee J."/>
            <person name="Mihaltcheva S."/>
            <person name="LaButti K."/>
            <person name="Lipzen A."/>
            <person name="Waldron R."/>
            <person name="Moloney N.M."/>
            <person name="Sperisen C."/>
            <person name="Kredics L."/>
            <person name="Vagvoelgyi C."/>
            <person name="Patrignani A."/>
            <person name="Fitzpatrick D."/>
            <person name="Nagy I."/>
            <person name="Doyle S."/>
            <person name="Anderson J.B."/>
            <person name="Grigoriev I.V."/>
            <person name="Gueldener U."/>
            <person name="Muensterkoetter M."/>
            <person name="Nagy L.G."/>
        </authorList>
    </citation>
    <scope>NUCLEOTIDE SEQUENCE [LARGE SCALE GENOMIC DNA]</scope>
    <source>
        <strain evidence="5">C18/9</strain>
    </source>
</reference>
<dbReference type="GO" id="GO:0003676">
    <property type="term" value="F:nucleic acid binding"/>
    <property type="evidence" value="ECO:0007669"/>
    <property type="project" value="InterPro"/>
</dbReference>
<proteinExistence type="predicted"/>
<feature type="region of interest" description="Disordered" evidence="2">
    <location>
        <begin position="329"/>
        <end position="353"/>
    </location>
</feature>
<name>A0A284RE68_ARMOS</name>
<feature type="region of interest" description="Disordered" evidence="2">
    <location>
        <begin position="423"/>
        <end position="455"/>
    </location>
</feature>
<keyword evidence="5" id="KW-1185">Reference proteome</keyword>
<dbReference type="Gene3D" id="2.40.70.10">
    <property type="entry name" value="Acid Proteases"/>
    <property type="match status" value="1"/>
</dbReference>
<evidence type="ECO:0000313" key="4">
    <source>
        <dbReference type="EMBL" id="SJL07034.1"/>
    </source>
</evidence>
<evidence type="ECO:0000259" key="3">
    <source>
        <dbReference type="PROSITE" id="PS50158"/>
    </source>
</evidence>
<evidence type="ECO:0000256" key="1">
    <source>
        <dbReference type="PROSITE-ProRule" id="PRU00047"/>
    </source>
</evidence>
<dbReference type="Proteomes" id="UP000219338">
    <property type="component" value="Unassembled WGS sequence"/>
</dbReference>